<keyword evidence="3" id="KW-1185">Reference proteome</keyword>
<name>A0AAN8VRX4_9MAGN</name>
<keyword evidence="1" id="KW-0812">Transmembrane</keyword>
<keyword evidence="1" id="KW-0472">Membrane</keyword>
<evidence type="ECO:0000313" key="2">
    <source>
        <dbReference type="EMBL" id="KAK6934956.1"/>
    </source>
</evidence>
<accession>A0AAN8VRX4</accession>
<protein>
    <submittedName>
        <fullName evidence="2">Uncharacterized protein</fullName>
    </submittedName>
</protein>
<evidence type="ECO:0000313" key="3">
    <source>
        <dbReference type="Proteomes" id="UP001370490"/>
    </source>
</evidence>
<dbReference type="PANTHER" id="PTHR35297">
    <property type="entry name" value="PROTEIN, PUTATIVE-RELATED"/>
    <property type="match status" value="1"/>
</dbReference>
<organism evidence="2 3">
    <name type="scientific">Dillenia turbinata</name>
    <dbReference type="NCBI Taxonomy" id="194707"/>
    <lineage>
        <taxon>Eukaryota</taxon>
        <taxon>Viridiplantae</taxon>
        <taxon>Streptophyta</taxon>
        <taxon>Embryophyta</taxon>
        <taxon>Tracheophyta</taxon>
        <taxon>Spermatophyta</taxon>
        <taxon>Magnoliopsida</taxon>
        <taxon>eudicotyledons</taxon>
        <taxon>Gunneridae</taxon>
        <taxon>Pentapetalae</taxon>
        <taxon>Dilleniales</taxon>
        <taxon>Dilleniaceae</taxon>
        <taxon>Dillenia</taxon>
    </lineage>
</organism>
<keyword evidence="1" id="KW-1133">Transmembrane helix</keyword>
<reference evidence="2 3" key="1">
    <citation type="submission" date="2023-12" db="EMBL/GenBank/DDBJ databases">
        <title>A high-quality genome assembly for Dillenia turbinata (Dilleniales).</title>
        <authorList>
            <person name="Chanderbali A."/>
        </authorList>
    </citation>
    <scope>NUCLEOTIDE SEQUENCE [LARGE SCALE GENOMIC DNA]</scope>
    <source>
        <strain evidence="2">LSX21</strain>
        <tissue evidence="2">Leaf</tissue>
    </source>
</reference>
<feature type="transmembrane region" description="Helical" evidence="1">
    <location>
        <begin position="65"/>
        <end position="82"/>
    </location>
</feature>
<dbReference type="Proteomes" id="UP001370490">
    <property type="component" value="Unassembled WGS sequence"/>
</dbReference>
<dbReference type="PANTHER" id="PTHR35297:SF2">
    <property type="entry name" value="PROTEIN, PUTATIVE-RELATED"/>
    <property type="match status" value="1"/>
</dbReference>
<dbReference type="EMBL" id="JBAMMX010000008">
    <property type="protein sequence ID" value="KAK6934956.1"/>
    <property type="molecule type" value="Genomic_DNA"/>
</dbReference>
<gene>
    <name evidence="2" type="ORF">RJ641_035111</name>
</gene>
<proteinExistence type="predicted"/>
<sequence>MNIMQRQSLGSPVSKLPCNGGLLKEDKFSGSEEDCKKSVSATNKTNTVDEEEDKLLRSHYRADKLIHLIPLLTFLCFFVLYLCSHNPSQLDLAELNGYRRMKSKDNTKREIRGMGGFVEIEKSEAVGIGSLRNLQEIGASFVPKSRLHRKFAHHHLLTPLSLSLAPTTISTHKHTACF</sequence>
<dbReference type="AlphaFoldDB" id="A0AAN8VRX4"/>
<evidence type="ECO:0000256" key="1">
    <source>
        <dbReference type="SAM" id="Phobius"/>
    </source>
</evidence>
<comment type="caution">
    <text evidence="2">The sequence shown here is derived from an EMBL/GenBank/DDBJ whole genome shotgun (WGS) entry which is preliminary data.</text>
</comment>